<feature type="signal peptide" evidence="4">
    <location>
        <begin position="1"/>
        <end position="25"/>
    </location>
</feature>
<accession>A0A182WH99</accession>
<evidence type="ECO:0000313" key="7">
    <source>
        <dbReference type="Proteomes" id="UP000075920"/>
    </source>
</evidence>
<evidence type="ECO:0000259" key="5">
    <source>
        <dbReference type="SMART" id="SM00093"/>
    </source>
</evidence>
<dbReference type="Pfam" id="PF00079">
    <property type="entry name" value="Serpin"/>
    <property type="match status" value="2"/>
</dbReference>
<keyword evidence="7" id="KW-1185">Reference proteome</keyword>
<dbReference type="InterPro" id="IPR000215">
    <property type="entry name" value="Serpin_fam"/>
</dbReference>
<dbReference type="CDD" id="cd19597">
    <property type="entry name" value="serpin28D-like_insects"/>
    <property type="match status" value="1"/>
</dbReference>
<evidence type="ECO:0000256" key="4">
    <source>
        <dbReference type="SAM" id="SignalP"/>
    </source>
</evidence>
<comment type="similarity">
    <text evidence="3">Belongs to the serpin family.</text>
</comment>
<keyword evidence="4" id="KW-0732">Signal</keyword>
<feature type="domain" description="Serpin" evidence="5">
    <location>
        <begin position="75"/>
        <end position="538"/>
    </location>
</feature>
<dbReference type="AlphaFoldDB" id="A0A182WH99"/>
<keyword evidence="1" id="KW-0646">Protease inhibitor</keyword>
<protein>
    <submittedName>
        <fullName evidence="6">Serine protease inhibitor (serpin) 16</fullName>
    </submittedName>
</protein>
<dbReference type="InterPro" id="IPR042185">
    <property type="entry name" value="Serpin_sf_2"/>
</dbReference>
<dbReference type="Gene3D" id="3.30.497.10">
    <property type="entry name" value="Antithrombin, subunit I, domain 2"/>
    <property type="match status" value="1"/>
</dbReference>
<organism evidence="6 7">
    <name type="scientific">Anopheles minimus</name>
    <dbReference type="NCBI Taxonomy" id="112268"/>
    <lineage>
        <taxon>Eukaryota</taxon>
        <taxon>Metazoa</taxon>
        <taxon>Ecdysozoa</taxon>
        <taxon>Arthropoda</taxon>
        <taxon>Hexapoda</taxon>
        <taxon>Insecta</taxon>
        <taxon>Pterygota</taxon>
        <taxon>Neoptera</taxon>
        <taxon>Endopterygota</taxon>
        <taxon>Diptera</taxon>
        <taxon>Nematocera</taxon>
        <taxon>Culicoidea</taxon>
        <taxon>Culicidae</taxon>
        <taxon>Anophelinae</taxon>
        <taxon>Anopheles</taxon>
    </lineage>
</organism>
<dbReference type="EnsemblMetazoa" id="AMIN009751-RA">
    <property type="protein sequence ID" value="AMIN009751-PA"/>
    <property type="gene ID" value="AMIN009751"/>
</dbReference>
<reference evidence="6" key="2">
    <citation type="submission" date="2020-05" db="UniProtKB">
        <authorList>
            <consortium name="EnsemblMetazoa"/>
        </authorList>
    </citation>
    <scope>IDENTIFICATION</scope>
    <source>
        <strain evidence="6">MINIMUS1</strain>
    </source>
</reference>
<dbReference type="GO" id="GO:0005615">
    <property type="term" value="C:extracellular space"/>
    <property type="evidence" value="ECO:0007669"/>
    <property type="project" value="InterPro"/>
</dbReference>
<dbReference type="VEuPathDB" id="VectorBase:AMIN009751"/>
<dbReference type="InterPro" id="IPR042178">
    <property type="entry name" value="Serpin_sf_1"/>
</dbReference>
<dbReference type="Proteomes" id="UP000075920">
    <property type="component" value="Unassembled WGS sequence"/>
</dbReference>
<dbReference type="FunFam" id="2.30.39.10:FF:000035">
    <property type="entry name" value="Serine protease inhibitor (serpin) 16"/>
    <property type="match status" value="1"/>
</dbReference>
<name>A0A182WH99_9DIPT</name>
<dbReference type="Gene3D" id="2.30.39.10">
    <property type="entry name" value="Alpha-1-antitrypsin, domain 1"/>
    <property type="match status" value="2"/>
</dbReference>
<evidence type="ECO:0000313" key="6">
    <source>
        <dbReference type="EnsemblMetazoa" id="AMIN009751-PA"/>
    </source>
</evidence>
<dbReference type="InterPro" id="IPR036186">
    <property type="entry name" value="Serpin_sf"/>
</dbReference>
<dbReference type="PANTHER" id="PTHR11461">
    <property type="entry name" value="SERINE PROTEASE INHIBITOR, SERPIN"/>
    <property type="match status" value="1"/>
</dbReference>
<dbReference type="STRING" id="112268.A0A182WH99"/>
<dbReference type="GO" id="GO:0045861">
    <property type="term" value="P:negative regulation of proteolysis"/>
    <property type="evidence" value="ECO:0007669"/>
    <property type="project" value="UniProtKB-ARBA"/>
</dbReference>
<dbReference type="PANTHER" id="PTHR11461:SF342">
    <property type="entry name" value="SERINE PROTEASE INHIBITOR 28DC"/>
    <property type="match status" value="1"/>
</dbReference>
<evidence type="ECO:0000256" key="3">
    <source>
        <dbReference type="RuleBase" id="RU000411"/>
    </source>
</evidence>
<dbReference type="GO" id="GO:0004867">
    <property type="term" value="F:serine-type endopeptidase inhibitor activity"/>
    <property type="evidence" value="ECO:0007669"/>
    <property type="project" value="UniProtKB-KW"/>
</dbReference>
<evidence type="ECO:0000256" key="2">
    <source>
        <dbReference type="ARBA" id="ARBA00022900"/>
    </source>
</evidence>
<dbReference type="SUPFAM" id="SSF56574">
    <property type="entry name" value="Serpins"/>
    <property type="match status" value="1"/>
</dbReference>
<evidence type="ECO:0000256" key="1">
    <source>
        <dbReference type="ARBA" id="ARBA00022690"/>
    </source>
</evidence>
<keyword evidence="2" id="KW-0722">Serine protease inhibitor</keyword>
<reference evidence="7" key="1">
    <citation type="submission" date="2013-03" db="EMBL/GenBank/DDBJ databases">
        <title>The Genome Sequence of Anopheles minimus MINIMUS1.</title>
        <authorList>
            <consortium name="The Broad Institute Genomics Platform"/>
            <person name="Neafsey D.E."/>
            <person name="Walton C."/>
            <person name="Walker B."/>
            <person name="Young S.K."/>
            <person name="Zeng Q."/>
            <person name="Gargeya S."/>
            <person name="Fitzgerald M."/>
            <person name="Haas B."/>
            <person name="Abouelleil A."/>
            <person name="Allen A.W."/>
            <person name="Alvarado L."/>
            <person name="Arachchi H.M."/>
            <person name="Berlin A.M."/>
            <person name="Chapman S.B."/>
            <person name="Gainer-Dewar J."/>
            <person name="Goldberg J."/>
            <person name="Griggs A."/>
            <person name="Gujja S."/>
            <person name="Hansen M."/>
            <person name="Howarth C."/>
            <person name="Imamovic A."/>
            <person name="Ireland A."/>
            <person name="Larimer J."/>
            <person name="McCowan C."/>
            <person name="Murphy C."/>
            <person name="Pearson M."/>
            <person name="Poon T.W."/>
            <person name="Priest M."/>
            <person name="Roberts A."/>
            <person name="Saif S."/>
            <person name="Shea T."/>
            <person name="Sisk P."/>
            <person name="Sykes S."/>
            <person name="Wortman J."/>
            <person name="Nusbaum C."/>
            <person name="Birren B."/>
        </authorList>
    </citation>
    <scope>NUCLEOTIDE SEQUENCE [LARGE SCALE GENOMIC DNA]</scope>
    <source>
        <strain evidence="7">MINIMUS1</strain>
    </source>
</reference>
<sequence>MRTRVEGVVLVLLVVCVTLVPAVIGQQQYFRQQTASVNRRSSFGVPAQVPVTAAPQAVLQHGPNFRYNPASAAVTELARVIGSILGQQHKAAVFSPVSIACALSLMLIGAEQETKNELIRVLGFQQYRDHLHNIHQLYGDMLNDLAKTEFDRVPPRWRTANPCYDDEDEEDAAAAAAEFPPEKDVIRVTNAVFVQEGFPLNASFTYYSKRYYNSTAANVPFATNPARAAAFINAWAHRSTEGKIRDILSESVAAEAEMIVASALYFKALWSEPFEQQATELKPFYPDGYGRESKLVPTMSTVGCYPYYDAREVDAKIVGLSYQGNKSALYIIMPNNSTRQTMQEFQRRLTPAMIGDLVSKMSQRKMFLQMPKMQITNTINLRDVLQRLGLQTIFNRGQSDLSGMVAKSQHIELFATRFGESGAAGPADPTSVVFPSDYFYPDQSADIRRGTAANNNINAASADAGRDRVAGTQLHVSEFIHRVELDINEKGTEGGAITTSTIFRALPSIHFRIDTPFLLLVGHDDTRLPLFYGTIYDPTP</sequence>
<feature type="chain" id="PRO_5008141354" evidence="4">
    <location>
        <begin position="26"/>
        <end position="540"/>
    </location>
</feature>
<dbReference type="InterPro" id="IPR023796">
    <property type="entry name" value="Serpin_dom"/>
</dbReference>
<dbReference type="SMART" id="SM00093">
    <property type="entry name" value="SERPIN"/>
    <property type="match status" value="1"/>
</dbReference>
<proteinExistence type="inferred from homology"/>